<sequence>YSSDPFLQISSYTLRLLIPEINQLPEVEGPYVGDNDELD</sequence>
<evidence type="ECO:0000313" key="2">
    <source>
        <dbReference type="Proteomes" id="UP000324800"/>
    </source>
</evidence>
<dbReference type="EMBL" id="SNRW01031265">
    <property type="protein sequence ID" value="KAA6357535.1"/>
    <property type="molecule type" value="Genomic_DNA"/>
</dbReference>
<organism evidence="1 2">
    <name type="scientific">Streblomastix strix</name>
    <dbReference type="NCBI Taxonomy" id="222440"/>
    <lineage>
        <taxon>Eukaryota</taxon>
        <taxon>Metamonada</taxon>
        <taxon>Preaxostyla</taxon>
        <taxon>Oxymonadida</taxon>
        <taxon>Streblomastigidae</taxon>
        <taxon>Streblomastix</taxon>
    </lineage>
</organism>
<evidence type="ECO:0000313" key="1">
    <source>
        <dbReference type="EMBL" id="KAA6357535.1"/>
    </source>
</evidence>
<proteinExistence type="predicted"/>
<protein>
    <submittedName>
        <fullName evidence="1">Uncharacterized protein</fullName>
    </submittedName>
</protein>
<reference evidence="1 2" key="1">
    <citation type="submission" date="2019-03" db="EMBL/GenBank/DDBJ databases">
        <title>Single cell metagenomics reveals metabolic interactions within the superorganism composed of flagellate Streblomastix strix and complex community of Bacteroidetes bacteria on its surface.</title>
        <authorList>
            <person name="Treitli S.C."/>
            <person name="Kolisko M."/>
            <person name="Husnik F."/>
            <person name="Keeling P."/>
            <person name="Hampl V."/>
        </authorList>
    </citation>
    <scope>NUCLEOTIDE SEQUENCE [LARGE SCALE GENOMIC DNA]</scope>
    <source>
        <strain evidence="1">ST1C</strain>
    </source>
</reference>
<comment type="caution">
    <text evidence="1">The sequence shown here is derived from an EMBL/GenBank/DDBJ whole genome shotgun (WGS) entry which is preliminary data.</text>
</comment>
<feature type="non-terminal residue" evidence="1">
    <location>
        <position position="1"/>
    </location>
</feature>
<dbReference type="Proteomes" id="UP000324800">
    <property type="component" value="Unassembled WGS sequence"/>
</dbReference>
<dbReference type="AlphaFoldDB" id="A0A5J4TJ70"/>
<accession>A0A5J4TJ70</accession>
<name>A0A5J4TJ70_9EUKA</name>
<gene>
    <name evidence="1" type="ORF">EZS28_046938</name>
</gene>